<feature type="transmembrane region" description="Helical" evidence="5">
    <location>
        <begin position="221"/>
        <end position="241"/>
    </location>
</feature>
<evidence type="ECO:0000256" key="1">
    <source>
        <dbReference type="ARBA" id="ARBA00022679"/>
    </source>
</evidence>
<dbReference type="InterPro" id="IPR050482">
    <property type="entry name" value="Sensor_HK_TwoCompSys"/>
</dbReference>
<proteinExistence type="predicted"/>
<dbReference type="Gene3D" id="3.30.565.10">
    <property type="entry name" value="Histidine kinase-like ATPase, C-terminal domain"/>
    <property type="match status" value="1"/>
</dbReference>
<dbReference type="Pfam" id="PF02518">
    <property type="entry name" value="HATPase_c"/>
    <property type="match status" value="1"/>
</dbReference>
<reference evidence="9" key="1">
    <citation type="journal article" date="2019" name="Int. J. Syst. Evol. Microbiol.">
        <title>The Global Catalogue of Microorganisms (GCM) 10K type strain sequencing project: providing services to taxonomists for standard genome sequencing and annotation.</title>
        <authorList>
            <consortium name="The Broad Institute Genomics Platform"/>
            <consortium name="The Broad Institute Genome Sequencing Center for Infectious Disease"/>
            <person name="Wu L."/>
            <person name="Ma J."/>
        </authorList>
    </citation>
    <scope>NUCLEOTIDE SEQUENCE [LARGE SCALE GENOMIC DNA]</scope>
    <source>
        <strain evidence="9">CAIM 431</strain>
    </source>
</reference>
<dbReference type="PANTHER" id="PTHR24421">
    <property type="entry name" value="NITRATE/NITRITE SENSOR PROTEIN NARX-RELATED"/>
    <property type="match status" value="1"/>
</dbReference>
<keyword evidence="9" id="KW-1185">Reference proteome</keyword>
<dbReference type="InterPro" id="IPR003594">
    <property type="entry name" value="HATPase_dom"/>
</dbReference>
<evidence type="ECO:0000256" key="2">
    <source>
        <dbReference type="ARBA" id="ARBA00022777"/>
    </source>
</evidence>
<evidence type="ECO:0000259" key="6">
    <source>
        <dbReference type="Pfam" id="PF02518"/>
    </source>
</evidence>
<feature type="transmembrane region" description="Helical" evidence="5">
    <location>
        <begin position="186"/>
        <end position="209"/>
    </location>
</feature>
<gene>
    <name evidence="8" type="ORF">ACFSCS_10865</name>
</gene>
<feature type="region of interest" description="Disordered" evidence="4">
    <location>
        <begin position="91"/>
        <end position="112"/>
    </location>
</feature>
<feature type="compositionally biased region" description="Pro residues" evidence="4">
    <location>
        <begin position="1"/>
        <end position="22"/>
    </location>
</feature>
<dbReference type="InterPro" id="IPR036890">
    <property type="entry name" value="HATPase_C_sf"/>
</dbReference>
<keyword evidence="5" id="KW-0472">Membrane</keyword>
<dbReference type="CDD" id="cd16917">
    <property type="entry name" value="HATPase_UhpB-NarQ-NarX-like"/>
    <property type="match status" value="1"/>
</dbReference>
<keyword evidence="5" id="KW-1133">Transmembrane helix</keyword>
<keyword evidence="2" id="KW-0418">Kinase</keyword>
<dbReference type="RefSeq" id="WP_343871984.1">
    <property type="nucleotide sequence ID" value="NZ_BAAAIX010000004.1"/>
</dbReference>
<name>A0ABW4RWJ5_9ACTN</name>
<evidence type="ECO:0000259" key="7">
    <source>
        <dbReference type="Pfam" id="PF04024"/>
    </source>
</evidence>
<feature type="domain" description="Histidine kinase/HSP90-like ATPase" evidence="6">
    <location>
        <begin position="347"/>
        <end position="434"/>
    </location>
</feature>
<protein>
    <submittedName>
        <fullName evidence="8">PspC domain-containing protein</fullName>
    </submittedName>
</protein>
<dbReference type="InterPro" id="IPR007168">
    <property type="entry name" value="Phageshock_PspC_N"/>
</dbReference>
<dbReference type="PANTHER" id="PTHR24421:SF61">
    <property type="entry name" value="OXYGEN SENSOR HISTIDINE KINASE NREB"/>
    <property type="match status" value="1"/>
</dbReference>
<keyword evidence="3" id="KW-0902">Two-component regulatory system</keyword>
<feature type="transmembrane region" description="Helical" evidence="5">
    <location>
        <begin position="62"/>
        <end position="83"/>
    </location>
</feature>
<feature type="region of interest" description="Disordered" evidence="4">
    <location>
        <begin position="1"/>
        <end position="35"/>
    </location>
</feature>
<feature type="transmembrane region" description="Helical" evidence="5">
    <location>
        <begin position="147"/>
        <end position="165"/>
    </location>
</feature>
<organism evidence="8 9">
    <name type="scientific">Luteococcus peritonei</name>
    <dbReference type="NCBI Taxonomy" id="88874"/>
    <lineage>
        <taxon>Bacteria</taxon>
        <taxon>Bacillati</taxon>
        <taxon>Actinomycetota</taxon>
        <taxon>Actinomycetes</taxon>
        <taxon>Propionibacteriales</taxon>
        <taxon>Propionibacteriaceae</taxon>
        <taxon>Luteococcus</taxon>
    </lineage>
</organism>
<keyword evidence="5" id="KW-0812">Transmembrane</keyword>
<evidence type="ECO:0000256" key="4">
    <source>
        <dbReference type="SAM" id="MobiDB-lite"/>
    </source>
</evidence>
<feature type="domain" description="Phage shock protein PspC N-terminal" evidence="7">
    <location>
        <begin position="31"/>
        <end position="86"/>
    </location>
</feature>
<dbReference type="SUPFAM" id="SSF55874">
    <property type="entry name" value="ATPase domain of HSP90 chaperone/DNA topoisomerase II/histidine kinase"/>
    <property type="match status" value="1"/>
</dbReference>
<sequence length="437" mass="47048">MTEPLPEPRAVPPSGPALPASPEPSTEPVARARRSRDQELVAGVAQGVAEHLGWSPLLVRGGFVLLALMQGLGIFLYGLLWVLMPQQEEQESQAPGLESAERRGMRRREKAGLAVPRDGGALLALALLGAGTTILALNFGVGPNAAVFWPLAFAAAGLALVWRQADAPAVDDEQAPRGLLGRFLSGRGWAAVVRMTAGMGLVGVSVSMVAASQIGVTQLPLMLALAALMVLGVGIAAAPWITRMRRNAQAAHERALLDQARADMAAHLHDSVLQTLALIQRQSEDSRAVAALARRQERELRQWLYGDEPIEGSLRTALARAAQEIEDERGVDVELVCVGDRELDGQLDALVRAAREAMMNAAKHSGADRVDVFCEVEDHLVELFVRDRGVGFRMEEIGDDRMGVTRSILQRMERHGGTARIRSEPGEGTEVRLAMEI</sequence>
<dbReference type="Pfam" id="PF04024">
    <property type="entry name" value="PspC"/>
    <property type="match status" value="1"/>
</dbReference>
<comment type="caution">
    <text evidence="8">The sequence shown here is derived from an EMBL/GenBank/DDBJ whole genome shotgun (WGS) entry which is preliminary data.</text>
</comment>
<accession>A0ABW4RWJ5</accession>
<evidence type="ECO:0000313" key="9">
    <source>
        <dbReference type="Proteomes" id="UP001597326"/>
    </source>
</evidence>
<evidence type="ECO:0000256" key="3">
    <source>
        <dbReference type="ARBA" id="ARBA00023012"/>
    </source>
</evidence>
<evidence type="ECO:0000256" key="5">
    <source>
        <dbReference type="SAM" id="Phobius"/>
    </source>
</evidence>
<feature type="transmembrane region" description="Helical" evidence="5">
    <location>
        <begin position="120"/>
        <end position="141"/>
    </location>
</feature>
<evidence type="ECO:0000313" key="8">
    <source>
        <dbReference type="EMBL" id="MFD1890676.1"/>
    </source>
</evidence>
<dbReference type="Proteomes" id="UP001597326">
    <property type="component" value="Unassembled WGS sequence"/>
</dbReference>
<keyword evidence="1" id="KW-0808">Transferase</keyword>
<dbReference type="EMBL" id="JBHUFZ010000025">
    <property type="protein sequence ID" value="MFD1890676.1"/>
    <property type="molecule type" value="Genomic_DNA"/>
</dbReference>